<reference evidence="2 3" key="1">
    <citation type="submission" date="2019-09" db="EMBL/GenBank/DDBJ databases">
        <title>The hologenome of the rock-dwelling lichen Lasallia pustulata.</title>
        <authorList>
            <person name="Greshake Tzovaras B."/>
            <person name="Segers F."/>
            <person name="Bicker A."/>
            <person name="Dal Grande F."/>
            <person name="Otte J."/>
            <person name="Hankeln T."/>
            <person name="Schmitt I."/>
            <person name="Ebersberger I."/>
        </authorList>
    </citation>
    <scope>NUCLEOTIDE SEQUENCE [LARGE SCALE GENOMIC DNA]</scope>
    <source>
        <strain evidence="2">A1-1</strain>
    </source>
</reference>
<proteinExistence type="predicted"/>
<name>A0A5M8PU48_9LECA</name>
<comment type="caution">
    <text evidence="2">The sequence shown here is derived from an EMBL/GenBank/DDBJ whole genome shotgun (WGS) entry which is preliminary data.</text>
</comment>
<dbReference type="CDD" id="cd09917">
    <property type="entry name" value="F-box_SF"/>
    <property type="match status" value="1"/>
</dbReference>
<dbReference type="AlphaFoldDB" id="A0A5M8PU48"/>
<dbReference type="PROSITE" id="PS50181">
    <property type="entry name" value="FBOX"/>
    <property type="match status" value="1"/>
</dbReference>
<sequence>MSFSHLPPELLTNIFVLLDPPSLFHLCLTSSTCYNVIKRHEGRLCRAIAARHTLPQYPHLASIPPVQWLQVRWHRHQLNTALSSTVDPADLGWKGRHQDLVPAFRHALDILWTYGDAMEGKLVEPAADPLRNWINTTSLEKIDVMSMHVSMYAGMLMRLSPHYGREETDPMPAHEMALTKGIPFLVAALVDGAEEAVGVVRKAYAPESAVDRGLKSAVRRLDRERNRKVGVIESLLGVVFERAGGPRELACRLT</sequence>
<dbReference type="InterPro" id="IPR036047">
    <property type="entry name" value="F-box-like_dom_sf"/>
</dbReference>
<dbReference type="InterPro" id="IPR001810">
    <property type="entry name" value="F-box_dom"/>
</dbReference>
<dbReference type="Pfam" id="PF00646">
    <property type="entry name" value="F-box"/>
    <property type="match status" value="1"/>
</dbReference>
<dbReference type="OrthoDB" id="3226064at2759"/>
<protein>
    <recommendedName>
        <fullName evidence="1">F-box domain-containing protein</fullName>
    </recommendedName>
</protein>
<dbReference type="EMBL" id="VXIT01000005">
    <property type="protein sequence ID" value="KAA6412569.1"/>
    <property type="molecule type" value="Genomic_DNA"/>
</dbReference>
<evidence type="ECO:0000259" key="1">
    <source>
        <dbReference type="PROSITE" id="PS50181"/>
    </source>
</evidence>
<dbReference type="SUPFAM" id="SSF81383">
    <property type="entry name" value="F-box domain"/>
    <property type="match status" value="1"/>
</dbReference>
<dbReference type="Proteomes" id="UP000324767">
    <property type="component" value="Unassembled WGS sequence"/>
</dbReference>
<accession>A0A5M8PU48</accession>
<evidence type="ECO:0000313" key="2">
    <source>
        <dbReference type="EMBL" id="KAA6412569.1"/>
    </source>
</evidence>
<feature type="domain" description="F-box" evidence="1">
    <location>
        <begin position="1"/>
        <end position="48"/>
    </location>
</feature>
<dbReference type="Gene3D" id="1.20.1280.50">
    <property type="match status" value="1"/>
</dbReference>
<gene>
    <name evidence="2" type="ORF">FRX48_03560</name>
</gene>
<evidence type="ECO:0000313" key="3">
    <source>
        <dbReference type="Proteomes" id="UP000324767"/>
    </source>
</evidence>
<organism evidence="2 3">
    <name type="scientific">Lasallia pustulata</name>
    <dbReference type="NCBI Taxonomy" id="136370"/>
    <lineage>
        <taxon>Eukaryota</taxon>
        <taxon>Fungi</taxon>
        <taxon>Dikarya</taxon>
        <taxon>Ascomycota</taxon>
        <taxon>Pezizomycotina</taxon>
        <taxon>Lecanoromycetes</taxon>
        <taxon>OSLEUM clade</taxon>
        <taxon>Umbilicariomycetidae</taxon>
        <taxon>Umbilicariales</taxon>
        <taxon>Umbilicariaceae</taxon>
        <taxon>Lasallia</taxon>
    </lineage>
</organism>